<name>A0A0M3HGC0_ASCLU</name>
<keyword evidence="1" id="KW-1133">Transmembrane helix</keyword>
<accession>A0A0M3HGC0</accession>
<keyword evidence="1" id="KW-0472">Membrane</keyword>
<dbReference type="WBParaSite" id="ALUE_0000056501-mRNA-1">
    <property type="protein sequence ID" value="ALUE_0000056501-mRNA-1"/>
    <property type="gene ID" value="ALUE_0000056501"/>
</dbReference>
<protein>
    <submittedName>
        <fullName evidence="3">Col_cuticle_N domain-containing protein</fullName>
    </submittedName>
</protein>
<keyword evidence="2" id="KW-1185">Reference proteome</keyword>
<sequence length="56" mass="5860">MGLGDYRVKGAANWAAIACAVVLVLCWVAAGKLISDLNGLHDGVIYEMKVVKVGSI</sequence>
<dbReference type="Proteomes" id="UP000036681">
    <property type="component" value="Unplaced"/>
</dbReference>
<evidence type="ECO:0000313" key="2">
    <source>
        <dbReference type="Proteomes" id="UP000036681"/>
    </source>
</evidence>
<dbReference type="AlphaFoldDB" id="A0A0M3HGC0"/>
<feature type="transmembrane region" description="Helical" evidence="1">
    <location>
        <begin position="12"/>
        <end position="30"/>
    </location>
</feature>
<reference evidence="3" key="1">
    <citation type="submission" date="2017-02" db="UniProtKB">
        <authorList>
            <consortium name="WormBaseParasite"/>
        </authorList>
    </citation>
    <scope>IDENTIFICATION</scope>
</reference>
<proteinExistence type="predicted"/>
<organism evidence="2 3">
    <name type="scientific">Ascaris lumbricoides</name>
    <name type="common">Giant roundworm</name>
    <dbReference type="NCBI Taxonomy" id="6252"/>
    <lineage>
        <taxon>Eukaryota</taxon>
        <taxon>Metazoa</taxon>
        <taxon>Ecdysozoa</taxon>
        <taxon>Nematoda</taxon>
        <taxon>Chromadorea</taxon>
        <taxon>Rhabditida</taxon>
        <taxon>Spirurina</taxon>
        <taxon>Ascaridomorpha</taxon>
        <taxon>Ascaridoidea</taxon>
        <taxon>Ascarididae</taxon>
        <taxon>Ascaris</taxon>
    </lineage>
</organism>
<evidence type="ECO:0000256" key="1">
    <source>
        <dbReference type="SAM" id="Phobius"/>
    </source>
</evidence>
<evidence type="ECO:0000313" key="3">
    <source>
        <dbReference type="WBParaSite" id="ALUE_0000056501-mRNA-1"/>
    </source>
</evidence>
<keyword evidence="1" id="KW-0812">Transmembrane</keyword>